<dbReference type="PANTHER" id="PTHR42813">
    <property type="entry name" value="ZINC-TYPE ALCOHOL DEHYDROGENASE-LIKE"/>
    <property type="match status" value="1"/>
</dbReference>
<evidence type="ECO:0000256" key="3">
    <source>
        <dbReference type="ARBA" id="ARBA00022723"/>
    </source>
</evidence>
<keyword evidence="4 6" id="KW-0862">Zinc</keyword>
<proteinExistence type="inferred from homology"/>
<dbReference type="SUPFAM" id="SSF51735">
    <property type="entry name" value="NAD(P)-binding Rossmann-fold domains"/>
    <property type="match status" value="1"/>
</dbReference>
<gene>
    <name evidence="9" type="ORF">PVAG01_08868</name>
</gene>
<organism evidence="9 10">
    <name type="scientific">Phlyctema vagabunda</name>
    <dbReference type="NCBI Taxonomy" id="108571"/>
    <lineage>
        <taxon>Eukaryota</taxon>
        <taxon>Fungi</taxon>
        <taxon>Dikarya</taxon>
        <taxon>Ascomycota</taxon>
        <taxon>Pezizomycotina</taxon>
        <taxon>Leotiomycetes</taxon>
        <taxon>Helotiales</taxon>
        <taxon>Dermateaceae</taxon>
        <taxon>Phlyctema</taxon>
    </lineage>
</organism>
<comment type="cofactor">
    <cofactor evidence="1 6">
        <name>Zn(2+)</name>
        <dbReference type="ChEBI" id="CHEBI:29105"/>
    </cofactor>
</comment>
<evidence type="ECO:0000313" key="9">
    <source>
        <dbReference type="EMBL" id="KAL3420369.1"/>
    </source>
</evidence>
<keyword evidence="10" id="KW-1185">Reference proteome</keyword>
<feature type="domain" description="Alcohol dehydrogenase-like C-terminal" evidence="7">
    <location>
        <begin position="178"/>
        <end position="287"/>
    </location>
</feature>
<name>A0ABR4PAL9_9HELO</name>
<dbReference type="EMBL" id="JBFCZG010000007">
    <property type="protein sequence ID" value="KAL3420369.1"/>
    <property type="molecule type" value="Genomic_DNA"/>
</dbReference>
<dbReference type="Gene3D" id="3.90.180.10">
    <property type="entry name" value="Medium-chain alcohol dehydrogenases, catalytic domain"/>
    <property type="match status" value="1"/>
</dbReference>
<dbReference type="SUPFAM" id="SSF50129">
    <property type="entry name" value="GroES-like"/>
    <property type="match status" value="1"/>
</dbReference>
<evidence type="ECO:0000313" key="10">
    <source>
        <dbReference type="Proteomes" id="UP001629113"/>
    </source>
</evidence>
<evidence type="ECO:0000256" key="1">
    <source>
        <dbReference type="ARBA" id="ARBA00001947"/>
    </source>
</evidence>
<evidence type="ECO:0000256" key="6">
    <source>
        <dbReference type="RuleBase" id="RU361277"/>
    </source>
</evidence>
<dbReference type="InterPro" id="IPR002328">
    <property type="entry name" value="ADH_Zn_CS"/>
</dbReference>
<dbReference type="InterPro" id="IPR036291">
    <property type="entry name" value="NAD(P)-bd_dom_sf"/>
</dbReference>
<evidence type="ECO:0000256" key="5">
    <source>
        <dbReference type="ARBA" id="ARBA00023002"/>
    </source>
</evidence>
<reference evidence="9 10" key="1">
    <citation type="submission" date="2024-06" db="EMBL/GenBank/DDBJ databases">
        <title>Complete genome of Phlyctema vagabunda strain 19-DSS-EL-015.</title>
        <authorList>
            <person name="Fiorenzani C."/>
        </authorList>
    </citation>
    <scope>NUCLEOTIDE SEQUENCE [LARGE SCALE GENOMIC DNA]</scope>
    <source>
        <strain evidence="9 10">19-DSS-EL-015</strain>
    </source>
</reference>
<feature type="domain" description="Alcohol dehydrogenase-like N-terminal" evidence="8">
    <location>
        <begin position="24"/>
        <end position="130"/>
    </location>
</feature>
<comment type="caution">
    <text evidence="9">The sequence shown here is derived from an EMBL/GenBank/DDBJ whole genome shotgun (WGS) entry which is preliminary data.</text>
</comment>
<keyword evidence="3 6" id="KW-0479">Metal-binding</keyword>
<dbReference type="Gene3D" id="3.40.50.720">
    <property type="entry name" value="NAD(P)-binding Rossmann-like Domain"/>
    <property type="match status" value="1"/>
</dbReference>
<sequence>MKALVYNGVGKIAVEERPQPQIQGPSDAVVKLTHTTICGSDLHIIQGHVPTVPVGRILGHEGVGVIESVGPNVKSFKVGDHVVISCITTCDSCRFCNRGESGMCNSTGGWTLGHTNDGTQAEYVRIPHAEKSLHHAPKGIDERSLLVLSDILPTGLEVGVIKGGVKPGSSIAIIGAGPVGLSALITSQLYSPSHIVVIDRDQGRLDTAKKMGATFTINPDTAGDIKAATQDFHGEIDGFDVVIEAVGIPATFEACQKLVGKGGAIANVGVHGAKADLHLESLWGRGIRKLSKRR</sequence>
<protein>
    <submittedName>
        <fullName evidence="9">Alcohol dehydrogenase</fullName>
    </submittedName>
</protein>
<evidence type="ECO:0000256" key="2">
    <source>
        <dbReference type="ARBA" id="ARBA00008072"/>
    </source>
</evidence>
<comment type="similarity">
    <text evidence="2 6">Belongs to the zinc-containing alcohol dehydrogenase family.</text>
</comment>
<evidence type="ECO:0000259" key="8">
    <source>
        <dbReference type="Pfam" id="PF08240"/>
    </source>
</evidence>
<dbReference type="Proteomes" id="UP001629113">
    <property type="component" value="Unassembled WGS sequence"/>
</dbReference>
<dbReference type="InterPro" id="IPR011032">
    <property type="entry name" value="GroES-like_sf"/>
</dbReference>
<accession>A0ABR4PAL9</accession>
<dbReference type="PROSITE" id="PS00059">
    <property type="entry name" value="ADH_ZINC"/>
    <property type="match status" value="1"/>
</dbReference>
<dbReference type="InterPro" id="IPR013149">
    <property type="entry name" value="ADH-like_C"/>
</dbReference>
<dbReference type="InterPro" id="IPR013154">
    <property type="entry name" value="ADH-like_N"/>
</dbReference>
<keyword evidence="5" id="KW-0560">Oxidoreductase</keyword>
<dbReference type="Pfam" id="PF00107">
    <property type="entry name" value="ADH_zinc_N"/>
    <property type="match status" value="1"/>
</dbReference>
<evidence type="ECO:0000259" key="7">
    <source>
        <dbReference type="Pfam" id="PF00107"/>
    </source>
</evidence>
<dbReference type="Pfam" id="PF08240">
    <property type="entry name" value="ADH_N"/>
    <property type="match status" value="1"/>
</dbReference>
<evidence type="ECO:0000256" key="4">
    <source>
        <dbReference type="ARBA" id="ARBA00022833"/>
    </source>
</evidence>
<dbReference type="PANTHER" id="PTHR42813:SF4">
    <property type="entry name" value="NADP-DEPENDENT ISOPROPANOL DEHYDROGENASE"/>
    <property type="match status" value="1"/>
</dbReference>